<dbReference type="InterPro" id="IPR011040">
    <property type="entry name" value="Sialidase"/>
</dbReference>
<dbReference type="SUPFAM" id="SSF50939">
    <property type="entry name" value="Sialidases"/>
    <property type="match status" value="1"/>
</dbReference>
<dbReference type="PANTHER" id="PTHR43752:SF2">
    <property type="entry name" value="BNR_ASP-BOX REPEAT FAMILY PROTEIN"/>
    <property type="match status" value="1"/>
</dbReference>
<dbReference type="Proteomes" id="UP000282311">
    <property type="component" value="Unassembled WGS sequence"/>
</dbReference>
<protein>
    <submittedName>
        <fullName evidence="2">Exo-alpha-sialidase</fullName>
    </submittedName>
</protein>
<name>A0A3B0CSW9_9BACL</name>
<reference evidence="2 3" key="1">
    <citation type="journal article" date="2007" name="Int. J. Syst. Evol. Microbiol.">
        <title>Paenibacillus ginsengarvi sp. nov., isolated from soil from ginseng cultivation.</title>
        <authorList>
            <person name="Yoon M.H."/>
            <person name="Ten L.N."/>
            <person name="Im W.T."/>
        </authorList>
    </citation>
    <scope>NUCLEOTIDE SEQUENCE [LARGE SCALE GENOMIC DNA]</scope>
    <source>
        <strain evidence="2 3">KCTC 13059</strain>
    </source>
</reference>
<dbReference type="EMBL" id="RBAH01000002">
    <property type="protein sequence ID" value="RKN86327.1"/>
    <property type="molecule type" value="Genomic_DNA"/>
</dbReference>
<dbReference type="PANTHER" id="PTHR43752">
    <property type="entry name" value="BNR/ASP-BOX REPEAT FAMILY PROTEIN"/>
    <property type="match status" value="1"/>
</dbReference>
<accession>A0A3B0CSW9</accession>
<evidence type="ECO:0000313" key="2">
    <source>
        <dbReference type="EMBL" id="RKN86327.1"/>
    </source>
</evidence>
<gene>
    <name evidence="2" type="ORF">D7M11_04765</name>
</gene>
<evidence type="ECO:0000259" key="1">
    <source>
        <dbReference type="Pfam" id="PF13088"/>
    </source>
</evidence>
<organism evidence="2 3">
    <name type="scientific">Paenibacillus ginsengarvi</name>
    <dbReference type="NCBI Taxonomy" id="400777"/>
    <lineage>
        <taxon>Bacteria</taxon>
        <taxon>Bacillati</taxon>
        <taxon>Bacillota</taxon>
        <taxon>Bacilli</taxon>
        <taxon>Bacillales</taxon>
        <taxon>Paenibacillaceae</taxon>
        <taxon>Paenibacillus</taxon>
    </lineage>
</organism>
<dbReference type="OrthoDB" id="2524392at2"/>
<dbReference type="CDD" id="cd15482">
    <property type="entry name" value="Sialidase_non-viral"/>
    <property type="match status" value="1"/>
</dbReference>
<sequence length="358" mass="40050">MTIKPIAHMALYKDEQYNTFPSIVRNAQGTYITAFRQAPDRLDSYGLEHIDPSSKAVYVTSEDGVQWSRQSGVVYDDYFYGVQDPCLNVLKDGTVFATIFMWKVAEQEDVSDQPDFSHRIFGRWAGKAVGAYTLRSTDGGITWDRPIAVSLKDVYIRGNVAELDDGSLLAPFYGYEDGTWSVVVGRTNDRGLSWTRHAVIDPEEGYGFFEPNLYVAPSGKIVLFTRCHKTKPEQGDGGTAYPLVTAESGDGGLTWSRPVKRRFYSPSPFHVLRLESGQVLLSYGYRFKPFGIRAALLDPECGNLEQAEEVIVRDDGHGSDIGYTSAVQLEDGRVLITYYFSEQGERRRYIAGTICEIG</sequence>
<comment type="caution">
    <text evidence="2">The sequence shown here is derived from an EMBL/GenBank/DDBJ whole genome shotgun (WGS) entry which is preliminary data.</text>
</comment>
<dbReference type="AlphaFoldDB" id="A0A3B0CSW9"/>
<proteinExistence type="predicted"/>
<dbReference type="RefSeq" id="WP_120746018.1">
    <property type="nucleotide sequence ID" value="NZ_RBAH01000002.1"/>
</dbReference>
<dbReference type="Gene3D" id="2.120.10.10">
    <property type="match status" value="1"/>
</dbReference>
<dbReference type="InterPro" id="IPR036278">
    <property type="entry name" value="Sialidase_sf"/>
</dbReference>
<dbReference type="Pfam" id="PF13088">
    <property type="entry name" value="BNR_2"/>
    <property type="match status" value="1"/>
</dbReference>
<evidence type="ECO:0000313" key="3">
    <source>
        <dbReference type="Proteomes" id="UP000282311"/>
    </source>
</evidence>
<feature type="domain" description="Sialidase" evidence="1">
    <location>
        <begin position="63"/>
        <end position="334"/>
    </location>
</feature>
<keyword evidence="3" id="KW-1185">Reference proteome</keyword>